<dbReference type="GO" id="GO:0004888">
    <property type="term" value="F:transmembrane signaling receptor activity"/>
    <property type="evidence" value="ECO:0007669"/>
    <property type="project" value="InterPro"/>
</dbReference>
<dbReference type="Proteomes" id="UP000193450">
    <property type="component" value="Chromosome"/>
</dbReference>
<dbReference type="AlphaFoldDB" id="A0A1X9NJB4"/>
<protein>
    <recommendedName>
        <fullName evidence="6">Methyl-accepting transducer domain-containing protein</fullName>
    </recommendedName>
</protein>
<evidence type="ECO:0000256" key="1">
    <source>
        <dbReference type="ARBA" id="ARBA00004370"/>
    </source>
</evidence>
<keyword evidence="5" id="KW-1133">Transmembrane helix</keyword>
<keyword evidence="8" id="KW-1185">Reference proteome</keyword>
<dbReference type="EMBL" id="CP019343">
    <property type="protein sequence ID" value="ARN74977.1"/>
    <property type="molecule type" value="Genomic_DNA"/>
</dbReference>
<dbReference type="Pfam" id="PF00015">
    <property type="entry name" value="MCPsignal"/>
    <property type="match status" value="1"/>
</dbReference>
<name>A0A1X9NJB4_9GAMM</name>
<dbReference type="SUPFAM" id="SSF58104">
    <property type="entry name" value="Methyl-accepting chemotaxis protein (MCP) signaling domain"/>
    <property type="match status" value="1"/>
</dbReference>
<evidence type="ECO:0000256" key="3">
    <source>
        <dbReference type="ARBA" id="ARBA00029447"/>
    </source>
</evidence>
<comment type="similarity">
    <text evidence="3">Belongs to the methyl-accepting chemotaxis (MCP) protein family.</text>
</comment>
<feature type="transmembrane region" description="Helical" evidence="5">
    <location>
        <begin position="12"/>
        <end position="45"/>
    </location>
</feature>
<dbReference type="GO" id="GO:0007165">
    <property type="term" value="P:signal transduction"/>
    <property type="evidence" value="ECO:0007669"/>
    <property type="project" value="UniProtKB-KW"/>
</dbReference>
<dbReference type="PANTHER" id="PTHR32089">
    <property type="entry name" value="METHYL-ACCEPTING CHEMOTAXIS PROTEIN MCPB"/>
    <property type="match status" value="1"/>
</dbReference>
<comment type="subcellular location">
    <subcellularLocation>
        <location evidence="1">Membrane</location>
    </subcellularLocation>
</comment>
<keyword evidence="5" id="KW-0812">Transmembrane</keyword>
<reference evidence="7 8" key="1">
    <citation type="submission" date="2016-11" db="EMBL/GenBank/DDBJ databases">
        <title>Trade-off between light-utilization and light-protection in marine flavobacteria.</title>
        <authorList>
            <person name="Kumagai Y."/>
        </authorList>
    </citation>
    <scope>NUCLEOTIDE SEQUENCE [LARGE SCALE GENOMIC DNA]</scope>
    <source>
        <strain evidence="7 8">NBRC 107125</strain>
    </source>
</reference>
<dbReference type="PROSITE" id="PS50111">
    <property type="entry name" value="CHEMOTAXIS_TRANSDUC_2"/>
    <property type="match status" value="1"/>
</dbReference>
<organism evidence="7 8">
    <name type="scientific">Oceanicoccus sagamiensis</name>
    <dbReference type="NCBI Taxonomy" id="716816"/>
    <lineage>
        <taxon>Bacteria</taxon>
        <taxon>Pseudomonadati</taxon>
        <taxon>Pseudomonadota</taxon>
        <taxon>Gammaproteobacteria</taxon>
        <taxon>Cellvibrionales</taxon>
        <taxon>Spongiibacteraceae</taxon>
        <taxon>Oceanicoccus</taxon>
    </lineage>
</organism>
<dbReference type="OrthoDB" id="369661at2"/>
<evidence type="ECO:0000259" key="6">
    <source>
        <dbReference type="PROSITE" id="PS50111"/>
    </source>
</evidence>
<keyword evidence="5" id="KW-0472">Membrane</keyword>
<dbReference type="GO" id="GO:0016020">
    <property type="term" value="C:membrane"/>
    <property type="evidence" value="ECO:0007669"/>
    <property type="project" value="UniProtKB-SubCell"/>
</dbReference>
<evidence type="ECO:0000256" key="5">
    <source>
        <dbReference type="SAM" id="Phobius"/>
    </source>
</evidence>
<dbReference type="InterPro" id="IPR004089">
    <property type="entry name" value="MCPsignal_dom"/>
</dbReference>
<dbReference type="SMART" id="SM00283">
    <property type="entry name" value="MA"/>
    <property type="match status" value="1"/>
</dbReference>
<dbReference type="InterPro" id="IPR004090">
    <property type="entry name" value="Chemotax_Me-accpt_rcpt"/>
</dbReference>
<dbReference type="RefSeq" id="WP_085759143.1">
    <property type="nucleotide sequence ID" value="NZ_CP019343.1"/>
</dbReference>
<feature type="domain" description="Methyl-accepting transducer" evidence="6">
    <location>
        <begin position="176"/>
        <end position="341"/>
    </location>
</feature>
<proteinExistence type="inferred from homology"/>
<accession>A0A1X9NJB4</accession>
<dbReference type="Gene3D" id="1.10.287.950">
    <property type="entry name" value="Methyl-accepting chemotaxis protein"/>
    <property type="match status" value="1"/>
</dbReference>
<evidence type="ECO:0000256" key="4">
    <source>
        <dbReference type="PROSITE-ProRule" id="PRU00284"/>
    </source>
</evidence>
<dbReference type="PRINTS" id="PR00260">
    <property type="entry name" value="CHEMTRNSDUCR"/>
</dbReference>
<sequence>MIKPFIKQYGIAVAASIIALVIIGVDMSTPINLVAALAGLCSWPWVTSRANSTPAPVETESSPLSSQARHVGNQLHDILAEESGHISEHLTRIKELVGDSILVLQSSFNNVVSNTQEQTRMSMELIDRATGRQGDEPTPDTTPVEEFIAKTDNILQHYVEIMVVVSDKSVGAIHHIEDMTQHMEGMFHMLDDVQKLADQTNLLALNAAIEAARAGEVGRGFAVVADEVRALSVASSSLNEQIRINIEQAKTRMAEVNNVVGEIASLDMNTAIEGKANIDIMLEEFNQQSHETKYVMEDVSSASEAINQEINNAIRALQFEDIITQLATHAEERIEHINEIANVTMDIPDDAELAEQLDNISDTLTHLRINFTDQKLEKKVEQSSMEEGEIELF</sequence>
<dbReference type="STRING" id="716816.BST96_13135"/>
<dbReference type="GO" id="GO:0006935">
    <property type="term" value="P:chemotaxis"/>
    <property type="evidence" value="ECO:0007669"/>
    <property type="project" value="InterPro"/>
</dbReference>
<evidence type="ECO:0000313" key="8">
    <source>
        <dbReference type="Proteomes" id="UP000193450"/>
    </source>
</evidence>
<gene>
    <name evidence="7" type="ORF">BST96_13135</name>
</gene>
<keyword evidence="2 4" id="KW-0807">Transducer</keyword>
<evidence type="ECO:0000313" key="7">
    <source>
        <dbReference type="EMBL" id="ARN74977.1"/>
    </source>
</evidence>
<evidence type="ECO:0000256" key="2">
    <source>
        <dbReference type="ARBA" id="ARBA00023224"/>
    </source>
</evidence>
<dbReference type="PANTHER" id="PTHR32089:SF112">
    <property type="entry name" value="LYSOZYME-LIKE PROTEIN-RELATED"/>
    <property type="match status" value="1"/>
</dbReference>
<dbReference type="KEGG" id="osg:BST96_13135"/>